<reference evidence="2" key="2">
    <citation type="submission" date="2020-06" db="EMBL/GenBank/DDBJ databases">
        <title>Helianthus annuus Genome sequencing and assembly Release 2.</title>
        <authorList>
            <person name="Gouzy J."/>
            <person name="Langlade N."/>
            <person name="Munos S."/>
        </authorList>
    </citation>
    <scope>NUCLEOTIDE SEQUENCE</scope>
    <source>
        <tissue evidence="2">Leaves</tissue>
    </source>
</reference>
<comment type="caution">
    <text evidence="2">The sequence shown here is derived from an EMBL/GenBank/DDBJ whole genome shotgun (WGS) entry which is preliminary data.</text>
</comment>
<keyword evidence="1" id="KW-1133">Transmembrane helix</keyword>
<evidence type="ECO:0000256" key="1">
    <source>
        <dbReference type="SAM" id="Phobius"/>
    </source>
</evidence>
<proteinExistence type="predicted"/>
<reference evidence="2" key="1">
    <citation type="journal article" date="2017" name="Nature">
        <title>The sunflower genome provides insights into oil metabolism, flowering and Asterid evolution.</title>
        <authorList>
            <person name="Badouin H."/>
            <person name="Gouzy J."/>
            <person name="Grassa C.J."/>
            <person name="Murat F."/>
            <person name="Staton S.E."/>
            <person name="Cottret L."/>
            <person name="Lelandais-Briere C."/>
            <person name="Owens G.L."/>
            <person name="Carrere S."/>
            <person name="Mayjonade B."/>
            <person name="Legrand L."/>
            <person name="Gill N."/>
            <person name="Kane N.C."/>
            <person name="Bowers J.E."/>
            <person name="Hubner S."/>
            <person name="Bellec A."/>
            <person name="Berard A."/>
            <person name="Berges H."/>
            <person name="Blanchet N."/>
            <person name="Boniface M.C."/>
            <person name="Brunel D."/>
            <person name="Catrice O."/>
            <person name="Chaidir N."/>
            <person name="Claudel C."/>
            <person name="Donnadieu C."/>
            <person name="Faraut T."/>
            <person name="Fievet G."/>
            <person name="Helmstetter N."/>
            <person name="King M."/>
            <person name="Knapp S.J."/>
            <person name="Lai Z."/>
            <person name="Le Paslier M.C."/>
            <person name="Lippi Y."/>
            <person name="Lorenzon L."/>
            <person name="Mandel J.R."/>
            <person name="Marage G."/>
            <person name="Marchand G."/>
            <person name="Marquand E."/>
            <person name="Bret-Mestries E."/>
            <person name="Morien E."/>
            <person name="Nambeesan S."/>
            <person name="Nguyen T."/>
            <person name="Pegot-Espagnet P."/>
            <person name="Pouilly N."/>
            <person name="Raftis F."/>
            <person name="Sallet E."/>
            <person name="Schiex T."/>
            <person name="Thomas J."/>
            <person name="Vandecasteele C."/>
            <person name="Vares D."/>
            <person name="Vear F."/>
            <person name="Vautrin S."/>
            <person name="Crespi M."/>
            <person name="Mangin B."/>
            <person name="Burke J.M."/>
            <person name="Salse J."/>
            <person name="Munos S."/>
            <person name="Vincourt P."/>
            <person name="Rieseberg L.H."/>
            <person name="Langlade N.B."/>
        </authorList>
    </citation>
    <scope>NUCLEOTIDE SEQUENCE</scope>
    <source>
        <tissue evidence="2">Leaves</tissue>
    </source>
</reference>
<dbReference type="Gramene" id="mRNA:HanXRQr2_Chr13g0607861">
    <property type="protein sequence ID" value="CDS:HanXRQr2_Chr13g0607861.1"/>
    <property type="gene ID" value="HanXRQr2_Chr13g0607861"/>
</dbReference>
<keyword evidence="1" id="KW-0812">Transmembrane</keyword>
<evidence type="ECO:0000313" key="2">
    <source>
        <dbReference type="EMBL" id="KAF5775065.1"/>
    </source>
</evidence>
<name>A0A9K3EJL9_HELAN</name>
<keyword evidence="1" id="KW-0472">Membrane</keyword>
<gene>
    <name evidence="2" type="ORF">HanXRQr2_Chr13g0607861</name>
</gene>
<evidence type="ECO:0000313" key="3">
    <source>
        <dbReference type="Proteomes" id="UP000215914"/>
    </source>
</evidence>
<accession>A0A9K3EJL9</accession>
<dbReference type="EMBL" id="MNCJ02000328">
    <property type="protein sequence ID" value="KAF5775065.1"/>
    <property type="molecule type" value="Genomic_DNA"/>
</dbReference>
<sequence length="174" mass="19993">MPLHHLWDNYYPPVAVVEERVVMPRSALSFIIILLIGFAEIKSQGQPEFPFKTLPHHVRFSITSLLMYGLFCAAEFVASGFDRISVYVVVARLGKICSLFILVTSFACLFHLLHLFPFSGLVMKVEYMFHMMAQCLCVVLRKVDDFGCESPYAVLFYRAPYFFALGYVDDVLWQ</sequence>
<protein>
    <submittedName>
        <fullName evidence="2">Uncharacterized protein</fullName>
    </submittedName>
</protein>
<feature type="transmembrane region" description="Helical" evidence="1">
    <location>
        <begin position="60"/>
        <end position="79"/>
    </location>
</feature>
<dbReference type="AlphaFoldDB" id="A0A9K3EJL9"/>
<keyword evidence="3" id="KW-1185">Reference proteome</keyword>
<feature type="transmembrane region" description="Helical" evidence="1">
    <location>
        <begin position="99"/>
        <end position="122"/>
    </location>
</feature>
<feature type="transmembrane region" description="Helical" evidence="1">
    <location>
        <begin position="20"/>
        <end position="39"/>
    </location>
</feature>
<organism evidence="2 3">
    <name type="scientific">Helianthus annuus</name>
    <name type="common">Common sunflower</name>
    <dbReference type="NCBI Taxonomy" id="4232"/>
    <lineage>
        <taxon>Eukaryota</taxon>
        <taxon>Viridiplantae</taxon>
        <taxon>Streptophyta</taxon>
        <taxon>Embryophyta</taxon>
        <taxon>Tracheophyta</taxon>
        <taxon>Spermatophyta</taxon>
        <taxon>Magnoliopsida</taxon>
        <taxon>eudicotyledons</taxon>
        <taxon>Gunneridae</taxon>
        <taxon>Pentapetalae</taxon>
        <taxon>asterids</taxon>
        <taxon>campanulids</taxon>
        <taxon>Asterales</taxon>
        <taxon>Asteraceae</taxon>
        <taxon>Asteroideae</taxon>
        <taxon>Heliantheae alliance</taxon>
        <taxon>Heliantheae</taxon>
        <taxon>Helianthus</taxon>
    </lineage>
</organism>
<dbReference type="Proteomes" id="UP000215914">
    <property type="component" value="Unassembled WGS sequence"/>
</dbReference>